<dbReference type="EMBL" id="CP151657">
    <property type="protein sequence ID" value="WZP16961.1"/>
    <property type="molecule type" value="Genomic_DNA"/>
</dbReference>
<dbReference type="Proteomes" id="UP001448858">
    <property type="component" value="Chromosome"/>
</dbReference>
<comment type="similarity">
    <text evidence="5">Belongs to the anthranilate phosphoribosyltransferase family.</text>
</comment>
<feature type="binding site" evidence="5">
    <location>
        <position position="88"/>
    </location>
    <ligand>
        <name>5-phospho-alpha-D-ribose 1-diphosphate</name>
        <dbReference type="ChEBI" id="CHEBI:58017"/>
    </ligand>
</feature>
<accession>A0ABZ2ZXS8</accession>
<feature type="binding site" evidence="5">
    <location>
        <position position="119"/>
    </location>
    <ligand>
        <name>anthranilate</name>
        <dbReference type="ChEBI" id="CHEBI:16567"/>
        <label>1</label>
    </ligand>
</feature>
<comment type="function">
    <text evidence="5">Catalyzes the transfer of the phosphoribosyl group of 5-phosphorylribose-1-pyrophosphate (PRPP) to anthranilate to yield N-(5'-phosphoribosyl)-anthranilate (PRA).</text>
</comment>
<dbReference type="InterPro" id="IPR035902">
    <property type="entry name" value="Nuc_phospho_transferase"/>
</dbReference>
<evidence type="ECO:0000313" key="8">
    <source>
        <dbReference type="EMBL" id="WZP16961.1"/>
    </source>
</evidence>
<dbReference type="HAMAP" id="MF_00211">
    <property type="entry name" value="TrpD"/>
    <property type="match status" value="1"/>
</dbReference>
<dbReference type="InterPro" id="IPR017459">
    <property type="entry name" value="Glycosyl_Trfase_fam3_N_dom"/>
</dbReference>
<reference evidence="8 9" key="1">
    <citation type="submission" date="2024-04" db="EMBL/GenBank/DDBJ databases">
        <title>Arthrobacter sp. from Plains bison fecal sample.</title>
        <authorList>
            <person name="Ruzzini A."/>
        </authorList>
    </citation>
    <scope>NUCLEOTIDE SEQUENCE [LARGE SCALE GENOMIC DNA]</scope>
    <source>
        <strain evidence="8 9">EINP1</strain>
    </source>
</reference>
<feature type="domain" description="Glycosyl transferase family 3" evidence="6">
    <location>
        <begin position="82"/>
        <end position="336"/>
    </location>
</feature>
<evidence type="ECO:0000259" key="6">
    <source>
        <dbReference type="Pfam" id="PF00591"/>
    </source>
</evidence>
<dbReference type="EC" id="2.4.2.18" evidence="5"/>
<dbReference type="Gene3D" id="3.40.1030.10">
    <property type="entry name" value="Nucleoside phosphorylase/phosphoribosyltransferase catalytic domain"/>
    <property type="match status" value="1"/>
</dbReference>
<evidence type="ECO:0000256" key="5">
    <source>
        <dbReference type="HAMAP-Rule" id="MF_00211"/>
    </source>
</evidence>
<feature type="binding site" evidence="5">
    <location>
        <position position="233"/>
    </location>
    <ligand>
        <name>Mg(2+)</name>
        <dbReference type="ChEBI" id="CHEBI:18420"/>
        <label>2</label>
    </ligand>
</feature>
<feature type="binding site" evidence="5">
    <location>
        <position position="128"/>
    </location>
    <ligand>
        <name>5-phospho-alpha-D-ribose 1-diphosphate</name>
        <dbReference type="ChEBI" id="CHEBI:58017"/>
    </ligand>
</feature>
<evidence type="ECO:0000256" key="2">
    <source>
        <dbReference type="ARBA" id="ARBA00022679"/>
    </source>
</evidence>
<dbReference type="PANTHER" id="PTHR43285:SF2">
    <property type="entry name" value="ANTHRANILATE PHOSPHORIBOSYLTRANSFERASE"/>
    <property type="match status" value="1"/>
</dbReference>
<feature type="binding site" evidence="5">
    <location>
        <position position="174"/>
    </location>
    <ligand>
        <name>anthranilate</name>
        <dbReference type="ChEBI" id="CHEBI:16567"/>
        <label>2</label>
    </ligand>
</feature>
<dbReference type="PANTHER" id="PTHR43285">
    <property type="entry name" value="ANTHRANILATE PHOSPHORIBOSYLTRANSFERASE"/>
    <property type="match status" value="1"/>
</dbReference>
<evidence type="ECO:0000256" key="3">
    <source>
        <dbReference type="ARBA" id="ARBA00022822"/>
    </source>
</evidence>
<comment type="pathway">
    <text evidence="5">Amino-acid biosynthesis; L-tryptophan biosynthesis; L-tryptophan from chorismate: step 2/5.</text>
</comment>
<feature type="binding site" evidence="5">
    <location>
        <position position="233"/>
    </location>
    <ligand>
        <name>Mg(2+)</name>
        <dbReference type="ChEBI" id="CHEBI:18420"/>
        <label>1</label>
    </ligand>
</feature>
<sequence>MTTNPSSEHAWPQLLNALISRQDLRADQTRWAMNTIMAGEASDAQMAGFLVALRAKGETVQELTGLVEAMLENAKPIDIPGETLDIVGTGGDRHNTVNISSMAALVCAGAGAKVVKHGNRASSSASGSADVIEALGVRLDLTVDRVAEAALTAGITFCFAQVFHPSMRYAAVPRREMGVPTAFNFMGPLTNPARPAASAIGVADARLAPLIAGVLAERGVRALVFRGEDGLDEMTTTGVSTVWEVRDGAVETSTVDPLDLGIPRATLEDLRGGDAAANAAVVRSVLAGDRGPVRDAVVLNAAAALVALDTDAAGSLTKRLAAGIARAEAAIDGGGARAALDLWVEVTR</sequence>
<evidence type="ECO:0000313" key="9">
    <source>
        <dbReference type="Proteomes" id="UP001448858"/>
    </source>
</evidence>
<feature type="domain" description="Glycosyl transferase family 3 N-terminal" evidence="7">
    <location>
        <begin position="13"/>
        <end position="74"/>
    </location>
</feature>
<organism evidence="8 9">
    <name type="scientific">Arthrobacter citreus</name>
    <dbReference type="NCBI Taxonomy" id="1670"/>
    <lineage>
        <taxon>Bacteria</taxon>
        <taxon>Bacillati</taxon>
        <taxon>Actinomycetota</taxon>
        <taxon>Actinomycetes</taxon>
        <taxon>Micrococcales</taxon>
        <taxon>Micrococcaceae</taxon>
        <taxon>Arthrobacter</taxon>
    </lineage>
</organism>
<feature type="binding site" evidence="5">
    <location>
        <position position="100"/>
    </location>
    <ligand>
        <name>Mg(2+)</name>
        <dbReference type="ChEBI" id="CHEBI:18420"/>
        <label>1</label>
    </ligand>
</feature>
<dbReference type="Gene3D" id="1.20.970.10">
    <property type="entry name" value="Transferase, Pyrimidine Nucleoside Phosphorylase, Chain C"/>
    <property type="match status" value="1"/>
</dbReference>
<dbReference type="Pfam" id="PF02885">
    <property type="entry name" value="Glycos_trans_3N"/>
    <property type="match status" value="1"/>
</dbReference>
<keyword evidence="5" id="KW-0479">Metal-binding</keyword>
<feature type="binding site" evidence="5">
    <location>
        <begin position="91"/>
        <end position="92"/>
    </location>
    <ligand>
        <name>5-phospho-alpha-D-ribose 1-diphosphate</name>
        <dbReference type="ChEBI" id="CHEBI:58017"/>
    </ligand>
</feature>
<keyword evidence="9" id="KW-1185">Reference proteome</keyword>
<dbReference type="InterPro" id="IPR000312">
    <property type="entry name" value="Glycosyl_Trfase_fam3"/>
</dbReference>
<keyword evidence="5" id="KW-0460">Magnesium</keyword>
<keyword evidence="4 5" id="KW-0057">Aromatic amino acid biosynthesis</keyword>
<feature type="binding site" evidence="5">
    <location>
        <position position="232"/>
    </location>
    <ligand>
        <name>Mg(2+)</name>
        <dbReference type="ChEBI" id="CHEBI:18420"/>
        <label>2</label>
    </ligand>
</feature>
<comment type="catalytic activity">
    <reaction evidence="5">
        <text>N-(5-phospho-beta-D-ribosyl)anthranilate + diphosphate = 5-phospho-alpha-D-ribose 1-diphosphate + anthranilate</text>
        <dbReference type="Rhea" id="RHEA:11768"/>
        <dbReference type="ChEBI" id="CHEBI:16567"/>
        <dbReference type="ChEBI" id="CHEBI:18277"/>
        <dbReference type="ChEBI" id="CHEBI:33019"/>
        <dbReference type="ChEBI" id="CHEBI:58017"/>
        <dbReference type="EC" id="2.4.2.18"/>
    </reaction>
</comment>
<keyword evidence="1 5" id="KW-0328">Glycosyltransferase</keyword>
<dbReference type="GO" id="GO:0004048">
    <property type="term" value="F:anthranilate phosphoribosyltransferase activity"/>
    <property type="evidence" value="ECO:0007669"/>
    <property type="project" value="UniProtKB-EC"/>
</dbReference>
<feature type="binding site" evidence="5">
    <location>
        <position position="88"/>
    </location>
    <ligand>
        <name>anthranilate</name>
        <dbReference type="ChEBI" id="CHEBI:16567"/>
        <label>1</label>
    </ligand>
</feature>
<dbReference type="RefSeq" id="WP_342024559.1">
    <property type="nucleotide sequence ID" value="NZ_CP151657.1"/>
</dbReference>
<feature type="binding site" evidence="5">
    <location>
        <begin position="116"/>
        <end position="124"/>
    </location>
    <ligand>
        <name>5-phospho-alpha-D-ribose 1-diphosphate</name>
        <dbReference type="ChEBI" id="CHEBI:58017"/>
    </ligand>
</feature>
<gene>
    <name evidence="5 8" type="primary">trpD</name>
    <name evidence="8" type="ORF">AAE021_05200</name>
</gene>
<dbReference type="InterPro" id="IPR036320">
    <property type="entry name" value="Glycosyl_Trfase_fam3_N_dom_sf"/>
</dbReference>
<comment type="subunit">
    <text evidence="5">Homodimer.</text>
</comment>
<evidence type="ECO:0000256" key="4">
    <source>
        <dbReference type="ARBA" id="ARBA00023141"/>
    </source>
</evidence>
<comment type="cofactor">
    <cofactor evidence="5">
        <name>Mg(2+)</name>
        <dbReference type="ChEBI" id="CHEBI:18420"/>
    </cofactor>
    <text evidence="5">Binds 2 magnesium ions per monomer.</text>
</comment>
<keyword evidence="5" id="KW-0028">Amino-acid biosynthesis</keyword>
<dbReference type="InterPro" id="IPR005940">
    <property type="entry name" value="Anthranilate_Pribosyl_Tfrase"/>
</dbReference>
<dbReference type="NCBIfam" id="TIGR01245">
    <property type="entry name" value="trpD"/>
    <property type="match status" value="1"/>
</dbReference>
<feature type="binding site" evidence="5">
    <location>
        <position position="96"/>
    </location>
    <ligand>
        <name>5-phospho-alpha-D-ribose 1-diphosphate</name>
        <dbReference type="ChEBI" id="CHEBI:58017"/>
    </ligand>
</feature>
<evidence type="ECO:0000259" key="7">
    <source>
        <dbReference type="Pfam" id="PF02885"/>
    </source>
</evidence>
<evidence type="ECO:0000256" key="1">
    <source>
        <dbReference type="ARBA" id="ARBA00022676"/>
    </source>
</evidence>
<comment type="caution">
    <text evidence="5">Lacks conserved residue(s) required for the propagation of feature annotation.</text>
</comment>
<dbReference type="SUPFAM" id="SSF52418">
    <property type="entry name" value="Nucleoside phosphorylase/phosphoribosyltransferase catalytic domain"/>
    <property type="match status" value="1"/>
</dbReference>
<feature type="binding site" evidence="5">
    <location>
        <begin position="98"/>
        <end position="101"/>
    </location>
    <ligand>
        <name>5-phospho-alpha-D-ribose 1-diphosphate</name>
        <dbReference type="ChEBI" id="CHEBI:58017"/>
    </ligand>
</feature>
<dbReference type="Pfam" id="PF00591">
    <property type="entry name" value="Glycos_transf_3"/>
    <property type="match status" value="1"/>
</dbReference>
<keyword evidence="2 5" id="KW-0808">Transferase</keyword>
<keyword evidence="3 5" id="KW-0822">Tryptophan biosynthesis</keyword>
<protein>
    <recommendedName>
        <fullName evidence="5">Anthranilate phosphoribosyltransferase</fullName>
        <ecNumber evidence="5">2.4.2.18</ecNumber>
    </recommendedName>
</protein>
<name>A0ABZ2ZXS8_9MICC</name>
<proteinExistence type="inferred from homology"/>
<dbReference type="SUPFAM" id="SSF47648">
    <property type="entry name" value="Nucleoside phosphorylase/phosphoribosyltransferase N-terminal domain"/>
    <property type="match status" value="1"/>
</dbReference>